<keyword evidence="2" id="KW-1185">Reference proteome</keyword>
<accession>A0ACC3YWL8</accession>
<evidence type="ECO:0000313" key="1">
    <source>
        <dbReference type="EMBL" id="KAL0936281.1"/>
    </source>
</evidence>
<protein>
    <submittedName>
        <fullName evidence="1">Uncharacterized protein</fullName>
    </submittedName>
</protein>
<reference evidence="1 2" key="1">
    <citation type="journal article" date="2020" name="Phytopathology">
        <title>Genome Sequence Resources of Colletotrichum truncatum, C. plurivorum, C. musicola, and C. sojae: Four Species Pathogenic to Soybean (Glycine max).</title>
        <authorList>
            <person name="Rogerio F."/>
            <person name="Boufleur T.R."/>
            <person name="Ciampi-Guillardi M."/>
            <person name="Sukno S.A."/>
            <person name="Thon M.R."/>
            <person name="Massola Junior N.S."/>
            <person name="Baroncelli R."/>
        </authorList>
    </citation>
    <scope>NUCLEOTIDE SEQUENCE [LARGE SCALE GENOMIC DNA]</scope>
    <source>
        <strain evidence="1 2">CMES1059</strain>
    </source>
</reference>
<name>A0ACC3YWL8_COLTU</name>
<gene>
    <name evidence="1" type="ORF">CTRU02_208496</name>
</gene>
<dbReference type="Proteomes" id="UP000805649">
    <property type="component" value="Unassembled WGS sequence"/>
</dbReference>
<dbReference type="EMBL" id="VUJX02000005">
    <property type="protein sequence ID" value="KAL0936281.1"/>
    <property type="molecule type" value="Genomic_DNA"/>
</dbReference>
<comment type="caution">
    <text evidence="1">The sequence shown here is derived from an EMBL/GenBank/DDBJ whole genome shotgun (WGS) entry which is preliminary data.</text>
</comment>
<proteinExistence type="predicted"/>
<organism evidence="1 2">
    <name type="scientific">Colletotrichum truncatum</name>
    <name type="common">Anthracnose fungus</name>
    <name type="synonym">Colletotrichum capsici</name>
    <dbReference type="NCBI Taxonomy" id="5467"/>
    <lineage>
        <taxon>Eukaryota</taxon>
        <taxon>Fungi</taxon>
        <taxon>Dikarya</taxon>
        <taxon>Ascomycota</taxon>
        <taxon>Pezizomycotina</taxon>
        <taxon>Sordariomycetes</taxon>
        <taxon>Hypocreomycetidae</taxon>
        <taxon>Glomerellales</taxon>
        <taxon>Glomerellaceae</taxon>
        <taxon>Colletotrichum</taxon>
        <taxon>Colletotrichum truncatum species complex</taxon>
    </lineage>
</organism>
<evidence type="ECO:0000313" key="2">
    <source>
        <dbReference type="Proteomes" id="UP000805649"/>
    </source>
</evidence>
<sequence length="311" mass="34611">MSSKINSDVDRPETLAEHINDRVHVGGDPAVFKWKHKPDASSFDDSKALSIIRAAILEQHGDPQQLRNTAAQLANLLPVGQSIDALSSLWRLFISLAQQTPASNVALLNLVVILDQLSGSPRTTTTVNIDGFEQYSRLHGLNQMIKDHMISPYISAEATETLTRWINLNAFASLLWSYNLIDGRDYAIQQLRSAFEDRNSSDVNDKDAADARLMAAAQWAIHSCHRLYYLSIKAEATSPGRNGANVRSDDKRWKPGPRFKGQAGFSFRRWEFWQQAFEEAQEFGNGGIEAKIEAGAASGMMEKVLYAGFEV</sequence>